<proteinExistence type="predicted"/>
<evidence type="ECO:0000313" key="2">
    <source>
        <dbReference type="Proteomes" id="UP001163603"/>
    </source>
</evidence>
<dbReference type="EMBL" id="CM047737">
    <property type="protein sequence ID" value="KAJ0049066.1"/>
    <property type="molecule type" value="Genomic_DNA"/>
</dbReference>
<dbReference type="Proteomes" id="UP001163603">
    <property type="component" value="Chromosome 2"/>
</dbReference>
<reference evidence="2" key="1">
    <citation type="journal article" date="2023" name="G3 (Bethesda)">
        <title>Genome assembly and association tests identify interacting loci associated with vigor, precocity, and sex in interspecific pistachio rootstocks.</title>
        <authorList>
            <person name="Palmer W."/>
            <person name="Jacygrad E."/>
            <person name="Sagayaradj S."/>
            <person name="Cavanaugh K."/>
            <person name="Han R."/>
            <person name="Bertier L."/>
            <person name="Beede B."/>
            <person name="Kafkas S."/>
            <person name="Golino D."/>
            <person name="Preece J."/>
            <person name="Michelmore R."/>
        </authorList>
    </citation>
    <scope>NUCLEOTIDE SEQUENCE [LARGE SCALE GENOMIC DNA]</scope>
</reference>
<protein>
    <submittedName>
        <fullName evidence="1">Uncharacterized protein</fullName>
    </submittedName>
</protein>
<gene>
    <name evidence="1" type="ORF">Pint_15244</name>
</gene>
<organism evidence="1 2">
    <name type="scientific">Pistacia integerrima</name>
    <dbReference type="NCBI Taxonomy" id="434235"/>
    <lineage>
        <taxon>Eukaryota</taxon>
        <taxon>Viridiplantae</taxon>
        <taxon>Streptophyta</taxon>
        <taxon>Embryophyta</taxon>
        <taxon>Tracheophyta</taxon>
        <taxon>Spermatophyta</taxon>
        <taxon>Magnoliopsida</taxon>
        <taxon>eudicotyledons</taxon>
        <taxon>Gunneridae</taxon>
        <taxon>Pentapetalae</taxon>
        <taxon>rosids</taxon>
        <taxon>malvids</taxon>
        <taxon>Sapindales</taxon>
        <taxon>Anacardiaceae</taxon>
        <taxon>Pistacia</taxon>
    </lineage>
</organism>
<keyword evidence="2" id="KW-1185">Reference proteome</keyword>
<name>A0ACC0ZBW8_9ROSI</name>
<accession>A0ACC0ZBW8</accession>
<sequence>MAETLREEPTVVSVNTTKSKLRYPLRSAAKSKEEKAPVVESSNSSVTRRGRTASTISKSVSVLDLSGKEKSAKPPRRLSIPAKSTVGSVPKSVGNITPISETRTKRSVNTQGRSETPLSDVSRASSRKKFSLLSSASYWLRQIKQSESEARHSISLKFFKLALEAGCEPLQRMRDELKSYACRHNLGELGELVKELFESYNITGTSEQLQVSETFSQVPEEGTRSSDDEVLSSSSTIGTRKLKPKSLNNDTAQVSSVTVSAKKEATTKNYPSTRTRASLSRNSANTRSVPETGNGKIQKKPQKPTKPETNKGKDSIKQGKKSTGGRRQVYNVISCPVSPSLSGDKVEENKENMDSTPVEDICL</sequence>
<comment type="caution">
    <text evidence="1">The sequence shown here is derived from an EMBL/GenBank/DDBJ whole genome shotgun (WGS) entry which is preliminary data.</text>
</comment>
<evidence type="ECO:0000313" key="1">
    <source>
        <dbReference type="EMBL" id="KAJ0049066.1"/>
    </source>
</evidence>